<dbReference type="AlphaFoldDB" id="A0A764PRU3"/>
<organism evidence="1">
    <name type="scientific">Salmonella enterica</name>
    <name type="common">Salmonella choleraesuis</name>
    <dbReference type="NCBI Taxonomy" id="28901"/>
    <lineage>
        <taxon>Bacteria</taxon>
        <taxon>Pseudomonadati</taxon>
        <taxon>Pseudomonadota</taxon>
        <taxon>Gammaproteobacteria</taxon>
        <taxon>Enterobacterales</taxon>
        <taxon>Enterobacteriaceae</taxon>
        <taxon>Salmonella</taxon>
    </lineage>
</organism>
<feature type="non-terminal residue" evidence="1">
    <location>
        <position position="1"/>
    </location>
</feature>
<protein>
    <submittedName>
        <fullName evidence="1">Uncharacterized protein</fullName>
    </submittedName>
</protein>
<sequence>SAGAFAIRSEKTRSLLVAGDVNYGGVVPDNIDRIIDSYDIVNTYSTQDALGAVITLDDGTSRFMAWGNNIPNDYKFAELMSDVKAVYSNQYSFIVLHNNLVKNKYWLTGIGRSDCGALIPDEIHLALVNDKPSAVYATYNAYSVLTESGKIYSWGNANFGGVIPPQVKDFLNRRKMEYICATSQAFCAYNADGDIITWGDSNYGGSIDSQTLDDIADDGGVYTVVASNGAFCAITQGRKKAVAWGNRSYGGLISGDALSVAARGKIVLCRASNTSFTIISKAGDIGCWGAINKAPLTETALTDDSVTDSRTGSSDVILNKSVVLGIKNYMKSLEWVDDEEPINASGKSRLKSHVKKATPPVSMTSVKTATGSELDLYSNDGAFFLIARDEGYNTEFVTAWGNTAGGGVLNGDISETLSAAKVLQVVSTNGAFGCLVDAGKTKGIVVVWGRSLQQSDAGSLPTDPEIKSLLNRDVVALYSLKMLPGSIYQPPRYVDPAIAAVLKDGTYVVWGGRIKGGAQHLIG</sequence>
<reference evidence="1" key="2">
    <citation type="submission" date="2020-02" db="EMBL/GenBank/DDBJ databases">
        <authorList>
            <consortium name="NCBI Pathogen Detection Project"/>
        </authorList>
    </citation>
    <scope>NUCLEOTIDE SEQUENCE</scope>
    <source>
        <strain evidence="1">MA.CK_99/00008881</strain>
    </source>
</reference>
<dbReference type="InterPro" id="IPR009091">
    <property type="entry name" value="RCC1/BLIP-II"/>
</dbReference>
<name>A0A764PRU3_SALER</name>
<accession>A0A764PRU3</accession>
<evidence type="ECO:0000313" key="1">
    <source>
        <dbReference type="EMBL" id="HAG5005386.1"/>
    </source>
</evidence>
<dbReference type="EMBL" id="DAAYNX010000024">
    <property type="protein sequence ID" value="HAG5005386.1"/>
    <property type="molecule type" value="Genomic_DNA"/>
</dbReference>
<dbReference type="Gene3D" id="2.130.10.30">
    <property type="entry name" value="Regulator of chromosome condensation 1/beta-lactamase-inhibitor protein II"/>
    <property type="match status" value="1"/>
</dbReference>
<dbReference type="SUPFAM" id="SSF50985">
    <property type="entry name" value="RCC1/BLIP-II"/>
    <property type="match status" value="1"/>
</dbReference>
<comment type="caution">
    <text evidence="1">The sequence shown here is derived from an EMBL/GenBank/DDBJ whole genome shotgun (WGS) entry which is preliminary data.</text>
</comment>
<gene>
    <name evidence="1" type="ORF">G8387_004594</name>
</gene>
<proteinExistence type="predicted"/>
<reference evidence="1" key="1">
    <citation type="journal article" date="2018" name="Genome Biol.">
        <title>SKESA: strategic k-mer extension for scrupulous assemblies.</title>
        <authorList>
            <person name="Souvorov A."/>
            <person name="Agarwala R."/>
            <person name="Lipman D.J."/>
        </authorList>
    </citation>
    <scope>NUCLEOTIDE SEQUENCE</scope>
    <source>
        <strain evidence="1">MA.CK_99/00008881</strain>
    </source>
</reference>